<dbReference type="PANTHER" id="PTHR13675">
    <property type="entry name" value="LYR MOTIF-CONTAINING PROTEIN 2"/>
    <property type="match status" value="1"/>
</dbReference>
<keyword evidence="9" id="KW-1185">Reference proteome</keyword>
<dbReference type="EMBL" id="JBBPBM010000008">
    <property type="protein sequence ID" value="KAK8572599.1"/>
    <property type="molecule type" value="Genomic_DNA"/>
</dbReference>
<reference evidence="8 9" key="1">
    <citation type="journal article" date="2024" name="G3 (Bethesda)">
        <title>Genome assembly of Hibiscus sabdariffa L. provides insights into metabolisms of medicinal natural products.</title>
        <authorList>
            <person name="Kim T."/>
        </authorList>
    </citation>
    <scope>NUCLEOTIDE SEQUENCE [LARGE SCALE GENOMIC DNA]</scope>
    <source>
        <strain evidence="8">TK-2024</strain>
        <tissue evidence="8">Old leaves</tissue>
    </source>
</reference>
<dbReference type="Gene3D" id="2.60.120.620">
    <property type="entry name" value="q2cbj1_9rhob like domain"/>
    <property type="match status" value="1"/>
</dbReference>
<evidence type="ECO:0000313" key="8">
    <source>
        <dbReference type="EMBL" id="KAK8572599.1"/>
    </source>
</evidence>
<comment type="function">
    <text evidence="6">Involved in efficient integration of the N-module into mitochondrial respiratory chain complex I.</text>
</comment>
<name>A0ABR2F6G9_9ROSI</name>
<keyword evidence="3" id="KW-0809">Transit peptide</keyword>
<dbReference type="CDD" id="cd20262">
    <property type="entry name" value="Complex1_LYR_LYRM2"/>
    <property type="match status" value="1"/>
</dbReference>
<gene>
    <name evidence="8" type="ORF">V6N12_028651</name>
</gene>
<dbReference type="InterPro" id="IPR008011">
    <property type="entry name" value="Complex1_LYR_dom"/>
</dbReference>
<evidence type="ECO:0000256" key="2">
    <source>
        <dbReference type="ARBA" id="ARBA00009508"/>
    </source>
</evidence>
<accession>A0ABR2F6G9</accession>
<evidence type="ECO:0000256" key="3">
    <source>
        <dbReference type="ARBA" id="ARBA00022946"/>
    </source>
</evidence>
<dbReference type="Proteomes" id="UP001472677">
    <property type="component" value="Unassembled WGS sequence"/>
</dbReference>
<evidence type="ECO:0000313" key="9">
    <source>
        <dbReference type="Proteomes" id="UP001472677"/>
    </source>
</evidence>
<dbReference type="InterPro" id="IPR045293">
    <property type="entry name" value="Complex1_LYR_LYRM2"/>
</dbReference>
<dbReference type="PANTHER" id="PTHR13675:SF0">
    <property type="entry name" value="LYR MOTIF-CONTAINING PROTEIN 2"/>
    <property type="match status" value="1"/>
</dbReference>
<evidence type="ECO:0000256" key="1">
    <source>
        <dbReference type="ARBA" id="ARBA00004173"/>
    </source>
</evidence>
<dbReference type="Pfam" id="PF05347">
    <property type="entry name" value="Complex1_LYR"/>
    <property type="match status" value="1"/>
</dbReference>
<keyword evidence="4" id="KW-0496">Mitochondrion</keyword>
<proteinExistence type="inferred from homology"/>
<comment type="caution">
    <text evidence="8">The sequence shown here is derived from an EMBL/GenBank/DDBJ whole genome shotgun (WGS) entry which is preliminary data.</text>
</comment>
<evidence type="ECO:0000256" key="4">
    <source>
        <dbReference type="ARBA" id="ARBA00023128"/>
    </source>
</evidence>
<protein>
    <recommendedName>
        <fullName evidence="5">LYR motif-containing protein 2</fullName>
    </recommendedName>
</protein>
<evidence type="ECO:0000256" key="5">
    <source>
        <dbReference type="ARBA" id="ARBA00026235"/>
    </source>
</evidence>
<evidence type="ECO:0000259" key="7">
    <source>
        <dbReference type="Pfam" id="PF05347"/>
    </source>
</evidence>
<sequence>MTQLMSKPLAIPFLSYRTTTIGKLATFFFFIAERPTKGFLLRARVLKLYRQALRTAGKAPHDSRAELKQVIRHEMESNRACNDKQKIRFLISEGTERLKGLAEMLGLKNGGSETLSNPREEKVDGIFCLPMSADDSSSYDLATYSRMASKRGRGLGYRGEQWTEVISWEPRAFLYHNFLSKEECEYLIKIAKPFMKKSSVVDTKTGKRKDSRFVSSAGCVRVRACF</sequence>
<comment type="similarity">
    <text evidence="2">Belongs to the complex I LYR family.</text>
</comment>
<comment type="subcellular location">
    <subcellularLocation>
        <location evidence="1">Mitochondrion</location>
    </subcellularLocation>
</comment>
<feature type="domain" description="Complex 1 LYR protein" evidence="7">
    <location>
        <begin position="44"/>
        <end position="99"/>
    </location>
</feature>
<evidence type="ECO:0000256" key="6">
    <source>
        <dbReference type="ARBA" id="ARBA00044735"/>
    </source>
</evidence>
<organism evidence="8 9">
    <name type="scientific">Hibiscus sabdariffa</name>
    <name type="common">roselle</name>
    <dbReference type="NCBI Taxonomy" id="183260"/>
    <lineage>
        <taxon>Eukaryota</taxon>
        <taxon>Viridiplantae</taxon>
        <taxon>Streptophyta</taxon>
        <taxon>Embryophyta</taxon>
        <taxon>Tracheophyta</taxon>
        <taxon>Spermatophyta</taxon>
        <taxon>Magnoliopsida</taxon>
        <taxon>eudicotyledons</taxon>
        <taxon>Gunneridae</taxon>
        <taxon>Pentapetalae</taxon>
        <taxon>rosids</taxon>
        <taxon>malvids</taxon>
        <taxon>Malvales</taxon>
        <taxon>Malvaceae</taxon>
        <taxon>Malvoideae</taxon>
        <taxon>Hibiscus</taxon>
    </lineage>
</organism>